<accession>A0A409XDB7</accession>
<dbReference type="PANTHER" id="PTHR33050">
    <property type="entry name" value="REVERSE TRANSCRIPTASE DOMAIN-CONTAINING PROTEIN"/>
    <property type="match status" value="1"/>
</dbReference>
<keyword evidence="2" id="KW-1133">Transmembrane helix</keyword>
<sequence length="476" mass="53981">MHEFDEHGLTTAQRTRMLEVMITRLRRARDTLEGGTDSEIYGSLYQPTRSTLYSNRPPIRLETTPMPANIGELDMIMSCAQRGHPENERRLAIRMLNILFEEAAALPAHKAKTEVQWHLINYWRVPSPGLSTSLRPLVAYTDASQHGIGLFITSIEQPFAWTWVRNHPSIPYGQTGEIVTSWAELIAVELSVHTLLLHRAYARASKHFIILSDNTGVVDALCRGYWTADFGLHDVVQRIQRRCAAHGITLDVRWIPSIQNTADSYSKGRYDAPDDVMGMIDWWQWVKLYFRDEARISVEEVPRHLNGLVLRASVLKYDENYDDLTLTEKLKELWVIPISFIIVTGTSMVVGWVLGWWFGLSLIVSATDLAWGSDDNKNAMLERTLTYLMMSSMLGMEICGLFCFVSFSLYPTPLVYIPSFFPVPIPIPIPIPILANVHRSSTGMAQPSSRGQTPSLNHPPTSHPQPRRRPPSSDSR</sequence>
<organism evidence="3 4">
    <name type="scientific">Psilocybe cyanescens</name>
    <dbReference type="NCBI Taxonomy" id="93625"/>
    <lineage>
        <taxon>Eukaryota</taxon>
        <taxon>Fungi</taxon>
        <taxon>Dikarya</taxon>
        <taxon>Basidiomycota</taxon>
        <taxon>Agaricomycotina</taxon>
        <taxon>Agaricomycetes</taxon>
        <taxon>Agaricomycetidae</taxon>
        <taxon>Agaricales</taxon>
        <taxon>Agaricineae</taxon>
        <taxon>Strophariaceae</taxon>
        <taxon>Psilocybe</taxon>
    </lineage>
</organism>
<dbReference type="InParanoid" id="A0A409XDB7"/>
<keyword evidence="4" id="KW-1185">Reference proteome</keyword>
<feature type="transmembrane region" description="Helical" evidence="2">
    <location>
        <begin position="385"/>
        <end position="409"/>
    </location>
</feature>
<feature type="region of interest" description="Disordered" evidence="1">
    <location>
        <begin position="442"/>
        <end position="476"/>
    </location>
</feature>
<dbReference type="EMBL" id="NHYD01002028">
    <property type="protein sequence ID" value="PPQ88773.1"/>
    <property type="molecule type" value="Genomic_DNA"/>
</dbReference>
<feature type="compositionally biased region" description="Polar residues" evidence="1">
    <location>
        <begin position="442"/>
        <end position="458"/>
    </location>
</feature>
<evidence type="ECO:0000256" key="1">
    <source>
        <dbReference type="SAM" id="MobiDB-lite"/>
    </source>
</evidence>
<dbReference type="PANTHER" id="PTHR33050:SF7">
    <property type="entry name" value="RIBONUCLEASE H"/>
    <property type="match status" value="1"/>
</dbReference>
<dbReference type="InterPro" id="IPR052055">
    <property type="entry name" value="Hepadnavirus_pol/RT"/>
</dbReference>
<keyword evidence="2" id="KW-0812">Transmembrane</keyword>
<proteinExistence type="predicted"/>
<gene>
    <name evidence="3" type="ORF">CVT25_008631</name>
</gene>
<comment type="caution">
    <text evidence="3">The sequence shown here is derived from an EMBL/GenBank/DDBJ whole genome shotgun (WGS) entry which is preliminary data.</text>
</comment>
<dbReference type="AlphaFoldDB" id="A0A409XDB7"/>
<reference evidence="3 4" key="1">
    <citation type="journal article" date="2018" name="Evol. Lett.">
        <title>Horizontal gene cluster transfer increased hallucinogenic mushroom diversity.</title>
        <authorList>
            <person name="Reynolds H.T."/>
            <person name="Vijayakumar V."/>
            <person name="Gluck-Thaler E."/>
            <person name="Korotkin H.B."/>
            <person name="Matheny P.B."/>
            <person name="Slot J.C."/>
        </authorList>
    </citation>
    <scope>NUCLEOTIDE SEQUENCE [LARGE SCALE GENOMIC DNA]</scope>
    <source>
        <strain evidence="3 4">2631</strain>
    </source>
</reference>
<dbReference type="OrthoDB" id="2965174at2759"/>
<keyword evidence="2" id="KW-0472">Membrane</keyword>
<evidence type="ECO:0000313" key="4">
    <source>
        <dbReference type="Proteomes" id="UP000283269"/>
    </source>
</evidence>
<evidence type="ECO:0000256" key="2">
    <source>
        <dbReference type="SAM" id="Phobius"/>
    </source>
</evidence>
<dbReference type="Proteomes" id="UP000283269">
    <property type="component" value="Unassembled WGS sequence"/>
</dbReference>
<evidence type="ECO:0000313" key="3">
    <source>
        <dbReference type="EMBL" id="PPQ88773.1"/>
    </source>
</evidence>
<name>A0A409XDB7_PSICY</name>
<feature type="transmembrane region" description="Helical" evidence="2">
    <location>
        <begin position="334"/>
        <end position="364"/>
    </location>
</feature>
<feature type="transmembrane region" description="Helical" evidence="2">
    <location>
        <begin position="415"/>
        <end position="435"/>
    </location>
</feature>
<protein>
    <submittedName>
        <fullName evidence="3">Uncharacterized protein</fullName>
    </submittedName>
</protein>